<protein>
    <recommendedName>
        <fullName evidence="3">Poly A polymerase head domain-containing protein</fullName>
    </recommendedName>
</protein>
<dbReference type="InterPro" id="IPR043519">
    <property type="entry name" value="NT_sf"/>
</dbReference>
<evidence type="ECO:0000313" key="2">
    <source>
        <dbReference type="Proteomes" id="UP000289166"/>
    </source>
</evidence>
<dbReference type="AlphaFoldDB" id="A0A4Q0I8W5"/>
<dbReference type="OrthoDB" id="9805698at2"/>
<accession>A0A4Q0I8W5</accession>
<dbReference type="RefSeq" id="WP_128705567.1">
    <property type="nucleotide sequence ID" value="NZ_RLII01000001.1"/>
</dbReference>
<evidence type="ECO:0008006" key="3">
    <source>
        <dbReference type="Google" id="ProtNLM"/>
    </source>
</evidence>
<dbReference type="SUPFAM" id="SSF81301">
    <property type="entry name" value="Nucleotidyltransferase"/>
    <property type="match status" value="1"/>
</dbReference>
<sequence>MSRDFIHQMNYIMKYYPKTDKLLSAISNSGETLLIGGALREFKDNELNKIPRDFDIVVDTDDCILESILLPYSPQKNRFGGYKVDCNGLIIDVWCLKNTWAFKENIIKCKPEEYSSRLQDTVFLNIDAIVYNLSRDIWYDDKYEEAMRTRILDIVLRENPQLALNIVRTILLKQKYSMQLSQKLRGVICDFVYICPDFLQHLMQVQVSHYKCTLINEVKLKNEIDTICNQ</sequence>
<evidence type="ECO:0000313" key="1">
    <source>
        <dbReference type="EMBL" id="RXE60467.1"/>
    </source>
</evidence>
<organism evidence="1 2">
    <name type="scientific">Acetivibrio mesophilus</name>
    <dbReference type="NCBI Taxonomy" id="2487273"/>
    <lineage>
        <taxon>Bacteria</taxon>
        <taxon>Bacillati</taxon>
        <taxon>Bacillota</taxon>
        <taxon>Clostridia</taxon>
        <taxon>Eubacteriales</taxon>
        <taxon>Oscillospiraceae</taxon>
        <taxon>Acetivibrio</taxon>
    </lineage>
</organism>
<proteinExistence type="predicted"/>
<gene>
    <name evidence="1" type="ORF">EFD62_00575</name>
</gene>
<dbReference type="Proteomes" id="UP000289166">
    <property type="component" value="Unassembled WGS sequence"/>
</dbReference>
<comment type="caution">
    <text evidence="1">The sequence shown here is derived from an EMBL/GenBank/DDBJ whole genome shotgun (WGS) entry which is preliminary data.</text>
</comment>
<keyword evidence="2" id="KW-1185">Reference proteome</keyword>
<reference evidence="2" key="1">
    <citation type="submission" date="2018-11" db="EMBL/GenBank/DDBJ databases">
        <title>Genome sequencing of a novel mesophilic and cellulolytic organism within the genus Hungateiclostridium.</title>
        <authorList>
            <person name="Rettenmaier R."/>
            <person name="Liebl W."/>
            <person name="Zverlov V."/>
        </authorList>
    </citation>
    <scope>NUCLEOTIDE SEQUENCE [LARGE SCALE GENOMIC DNA]</scope>
    <source>
        <strain evidence="2">N2K1</strain>
    </source>
</reference>
<name>A0A4Q0I8W5_9FIRM</name>
<dbReference type="EMBL" id="RLII01000001">
    <property type="protein sequence ID" value="RXE60467.1"/>
    <property type="molecule type" value="Genomic_DNA"/>
</dbReference>